<dbReference type="PANTHER" id="PTHR46558:SF4">
    <property type="entry name" value="DNA-BIDING PHAGE PROTEIN"/>
    <property type="match status" value="1"/>
</dbReference>
<keyword evidence="4" id="KW-1185">Reference proteome</keyword>
<evidence type="ECO:0000256" key="1">
    <source>
        <dbReference type="ARBA" id="ARBA00023125"/>
    </source>
</evidence>
<dbReference type="SMART" id="SM00530">
    <property type="entry name" value="HTH_XRE"/>
    <property type="match status" value="1"/>
</dbReference>
<sequence length="125" mass="14456">MVKKKDEMIEFLGTQETLGQRIRLLRKLEGFTQEDIANKLGVSRSAVAHWETNREGSVREHLPNLAKLLNVPVEVFLTGMASQSAQMEISIDEIDLLKLYRQLTTLERLSIQRSITRLIKHREKE</sequence>
<evidence type="ECO:0000313" key="3">
    <source>
        <dbReference type="EMBL" id="QNT77872.1"/>
    </source>
</evidence>
<dbReference type="Pfam" id="PF12844">
    <property type="entry name" value="HTH_19"/>
    <property type="match status" value="1"/>
</dbReference>
<protein>
    <submittedName>
        <fullName evidence="3">Helix-turn-helix domain protein</fullName>
    </submittedName>
</protein>
<dbReference type="GO" id="GO:0003677">
    <property type="term" value="F:DNA binding"/>
    <property type="evidence" value="ECO:0007669"/>
    <property type="project" value="UniProtKB-KW"/>
</dbReference>
<dbReference type="CDD" id="cd00093">
    <property type="entry name" value="HTH_XRE"/>
    <property type="match status" value="1"/>
</dbReference>
<dbReference type="InterPro" id="IPR001387">
    <property type="entry name" value="Cro/C1-type_HTH"/>
</dbReference>
<dbReference type="AlphaFoldDB" id="A0A7H1NQ12"/>
<reference evidence="3 4" key="1">
    <citation type="submission" date="2020-08" db="EMBL/GenBank/DDBJ databases">
        <title>Complete genome sequence of Entomobacter blattae G55GP.</title>
        <authorList>
            <person name="Poehlein A."/>
            <person name="Guzman J."/>
            <person name="Daniel R."/>
            <person name="Vilcinskas A."/>
        </authorList>
    </citation>
    <scope>NUCLEOTIDE SEQUENCE [LARGE SCALE GENOMIC DNA]</scope>
    <source>
        <strain evidence="3 4">G55GP</strain>
    </source>
</reference>
<feature type="domain" description="HTH cro/C1-type" evidence="2">
    <location>
        <begin position="22"/>
        <end position="76"/>
    </location>
</feature>
<dbReference type="Gene3D" id="1.10.260.40">
    <property type="entry name" value="lambda repressor-like DNA-binding domains"/>
    <property type="match status" value="1"/>
</dbReference>
<organism evidence="3 4">
    <name type="scientific">Entomobacter blattae</name>
    <dbReference type="NCBI Taxonomy" id="2762277"/>
    <lineage>
        <taxon>Bacteria</taxon>
        <taxon>Pseudomonadati</taxon>
        <taxon>Pseudomonadota</taxon>
        <taxon>Alphaproteobacteria</taxon>
        <taxon>Acetobacterales</taxon>
        <taxon>Acetobacteraceae</taxon>
        <taxon>Entomobacter</taxon>
    </lineage>
</organism>
<dbReference type="PROSITE" id="PS50943">
    <property type="entry name" value="HTH_CROC1"/>
    <property type="match status" value="1"/>
</dbReference>
<dbReference type="Proteomes" id="UP000516349">
    <property type="component" value="Chromosome"/>
</dbReference>
<proteinExistence type="predicted"/>
<dbReference type="RefSeq" id="WP_238996878.1">
    <property type="nucleotide sequence ID" value="NZ_CP060244.1"/>
</dbReference>
<evidence type="ECO:0000313" key="4">
    <source>
        <dbReference type="Proteomes" id="UP000516349"/>
    </source>
</evidence>
<dbReference type="EMBL" id="CP060244">
    <property type="protein sequence ID" value="QNT77872.1"/>
    <property type="molecule type" value="Genomic_DNA"/>
</dbReference>
<evidence type="ECO:0000259" key="2">
    <source>
        <dbReference type="PROSITE" id="PS50943"/>
    </source>
</evidence>
<name>A0A7H1NQ12_9PROT</name>
<accession>A0A7H1NQ12</accession>
<dbReference type="InterPro" id="IPR010982">
    <property type="entry name" value="Lambda_DNA-bd_dom_sf"/>
</dbReference>
<keyword evidence="1" id="KW-0238">DNA-binding</keyword>
<dbReference type="SUPFAM" id="SSF47413">
    <property type="entry name" value="lambda repressor-like DNA-binding domains"/>
    <property type="match status" value="1"/>
</dbReference>
<gene>
    <name evidence="3" type="ORF">JGUZn3_06300</name>
</gene>
<dbReference type="PANTHER" id="PTHR46558">
    <property type="entry name" value="TRACRIPTIONAL REGULATORY PROTEIN-RELATED-RELATED"/>
    <property type="match status" value="1"/>
</dbReference>
<dbReference type="KEGG" id="ebla:JGUZn3_06300"/>